<dbReference type="InterPro" id="IPR011701">
    <property type="entry name" value="MFS"/>
</dbReference>
<sequence>MKGPAERVLRTYLVLVVVSTSASSMIWGINTLFLLDAGLSVGEAFAANAFFTAGMVLFEVPTGVVADTVGRRMSYLLGAATLVGATLLYLVLWQTQAPFAAWAGASVLLGLGFTFFSGATEAWLVDGLNATGYEGSLEAAFAKGQVAGGVAMMGGTVAGGVLAQTTNLGVPYVVRAVLLALTFVVAWRAMHDVGFEPKPRVSVTGEMRGILRASMRHGLGNPPVRWLMLAAPFAAGVSGYGFYAAQPYLLELYGSSDSYAVAGLAAALVAGAQIAGGASASLVSRAFRRRTSVLLITSVIIAVSLVLIGLVSNFWAALLLLAIWATMFAAAMPVRQAFLNGLIPSGQRATVLSSDNLLASGGGVVIQPALGKAADVWGFGPAYVVGAGIQLLVLPFILLARRERAITDAPPDAGVRTTADEQVLTPA</sequence>
<feature type="transmembrane region" description="Helical" evidence="5">
    <location>
        <begin position="99"/>
        <end position="125"/>
    </location>
</feature>
<feature type="transmembrane region" description="Helical" evidence="5">
    <location>
        <begin position="146"/>
        <end position="166"/>
    </location>
</feature>
<keyword evidence="3 5" id="KW-1133">Transmembrane helix</keyword>
<feature type="transmembrane region" description="Helical" evidence="5">
    <location>
        <begin position="73"/>
        <end position="93"/>
    </location>
</feature>
<feature type="transmembrane region" description="Helical" evidence="5">
    <location>
        <begin position="45"/>
        <end position="66"/>
    </location>
</feature>
<evidence type="ECO:0000313" key="8">
    <source>
        <dbReference type="Proteomes" id="UP000295818"/>
    </source>
</evidence>
<keyword evidence="8" id="KW-1185">Reference proteome</keyword>
<feature type="transmembrane region" description="Helical" evidence="5">
    <location>
        <begin position="12"/>
        <end position="33"/>
    </location>
</feature>
<evidence type="ECO:0000256" key="3">
    <source>
        <dbReference type="ARBA" id="ARBA00022989"/>
    </source>
</evidence>
<dbReference type="PANTHER" id="PTHR23530">
    <property type="entry name" value="TRANSPORT PROTEIN-RELATED"/>
    <property type="match status" value="1"/>
</dbReference>
<dbReference type="InterPro" id="IPR053160">
    <property type="entry name" value="MFS_DHA3_Transporter"/>
</dbReference>
<comment type="subcellular location">
    <subcellularLocation>
        <location evidence="1">Cell membrane</location>
        <topology evidence="1">Multi-pass membrane protein</topology>
    </subcellularLocation>
</comment>
<reference evidence="7 8" key="1">
    <citation type="journal article" date="2015" name="Stand. Genomic Sci.">
        <title>Genomic Encyclopedia of Bacterial and Archaeal Type Strains, Phase III: the genomes of soil and plant-associated and newly described type strains.</title>
        <authorList>
            <person name="Whitman W.B."/>
            <person name="Woyke T."/>
            <person name="Klenk H.P."/>
            <person name="Zhou Y."/>
            <person name="Lilburn T.G."/>
            <person name="Beck B.J."/>
            <person name="De Vos P."/>
            <person name="Vandamme P."/>
            <person name="Eisen J.A."/>
            <person name="Garrity G."/>
            <person name="Hugenholtz P."/>
            <person name="Kyrpides N.C."/>
        </authorList>
    </citation>
    <scope>NUCLEOTIDE SEQUENCE [LARGE SCALE GENOMIC DNA]</scope>
    <source>
        <strain evidence="7 8">VKM Ac-2538</strain>
    </source>
</reference>
<dbReference type="SUPFAM" id="SSF103473">
    <property type="entry name" value="MFS general substrate transporter"/>
    <property type="match status" value="1"/>
</dbReference>
<dbReference type="RefSeq" id="WP_132187939.1">
    <property type="nucleotide sequence ID" value="NZ_SLWM01000002.1"/>
</dbReference>
<gene>
    <name evidence="7" type="ORF">EV644_102434</name>
</gene>
<feature type="transmembrane region" description="Helical" evidence="5">
    <location>
        <begin position="382"/>
        <end position="400"/>
    </location>
</feature>
<feature type="domain" description="Major facilitator superfamily (MFS) profile" evidence="6">
    <location>
        <begin position="224"/>
        <end position="427"/>
    </location>
</feature>
<evidence type="ECO:0000256" key="2">
    <source>
        <dbReference type="ARBA" id="ARBA00022692"/>
    </source>
</evidence>
<dbReference type="Pfam" id="PF07690">
    <property type="entry name" value="MFS_1"/>
    <property type="match status" value="1"/>
</dbReference>
<feature type="transmembrane region" description="Helical" evidence="5">
    <location>
        <begin position="317"/>
        <end position="338"/>
    </location>
</feature>
<evidence type="ECO:0000256" key="1">
    <source>
        <dbReference type="ARBA" id="ARBA00004651"/>
    </source>
</evidence>
<dbReference type="InterPro" id="IPR020846">
    <property type="entry name" value="MFS_dom"/>
</dbReference>
<evidence type="ECO:0000256" key="5">
    <source>
        <dbReference type="SAM" id="Phobius"/>
    </source>
</evidence>
<feature type="transmembrane region" description="Helical" evidence="5">
    <location>
        <begin position="172"/>
        <end position="190"/>
    </location>
</feature>
<evidence type="ECO:0000256" key="4">
    <source>
        <dbReference type="ARBA" id="ARBA00023136"/>
    </source>
</evidence>
<keyword evidence="4 5" id="KW-0472">Membrane</keyword>
<protein>
    <submittedName>
        <fullName evidence="7">MFS family arabinose efflux permease</fullName>
    </submittedName>
</protein>
<proteinExistence type="predicted"/>
<dbReference type="Proteomes" id="UP000295818">
    <property type="component" value="Unassembled WGS sequence"/>
</dbReference>
<dbReference type="EMBL" id="SLWM01000002">
    <property type="protein sequence ID" value="TCO29714.1"/>
    <property type="molecule type" value="Genomic_DNA"/>
</dbReference>
<dbReference type="Gene3D" id="1.20.1250.20">
    <property type="entry name" value="MFS general substrate transporter like domains"/>
    <property type="match status" value="1"/>
</dbReference>
<evidence type="ECO:0000259" key="6">
    <source>
        <dbReference type="PROSITE" id="PS50850"/>
    </source>
</evidence>
<dbReference type="PROSITE" id="PS50850">
    <property type="entry name" value="MFS"/>
    <property type="match status" value="1"/>
</dbReference>
<name>A0ABY2BSS7_9ACTN</name>
<dbReference type="PANTHER" id="PTHR23530:SF1">
    <property type="entry name" value="PERMEASE, MAJOR FACILITATOR SUPERFAMILY-RELATED"/>
    <property type="match status" value="1"/>
</dbReference>
<comment type="caution">
    <text evidence="7">The sequence shown here is derived from an EMBL/GenBank/DDBJ whole genome shotgun (WGS) entry which is preliminary data.</text>
</comment>
<feature type="transmembrane region" description="Helical" evidence="5">
    <location>
        <begin position="226"/>
        <end position="246"/>
    </location>
</feature>
<evidence type="ECO:0000313" key="7">
    <source>
        <dbReference type="EMBL" id="TCO29714.1"/>
    </source>
</evidence>
<organism evidence="7 8">
    <name type="scientific">Kribbella orskensis</name>
    <dbReference type="NCBI Taxonomy" id="2512216"/>
    <lineage>
        <taxon>Bacteria</taxon>
        <taxon>Bacillati</taxon>
        <taxon>Actinomycetota</taxon>
        <taxon>Actinomycetes</taxon>
        <taxon>Propionibacteriales</taxon>
        <taxon>Kribbellaceae</taxon>
        <taxon>Kribbella</taxon>
    </lineage>
</organism>
<dbReference type="InterPro" id="IPR036259">
    <property type="entry name" value="MFS_trans_sf"/>
</dbReference>
<accession>A0ABY2BSS7</accession>
<feature type="transmembrane region" description="Helical" evidence="5">
    <location>
        <begin position="258"/>
        <end position="280"/>
    </location>
</feature>
<keyword evidence="2 5" id="KW-0812">Transmembrane</keyword>